<dbReference type="Pfam" id="PF00096">
    <property type="entry name" value="zf-C2H2"/>
    <property type="match status" value="2"/>
</dbReference>
<accession>A0A7K4Z4W0</accession>
<sequence length="257" mass="29532">FIHHMKGHKERPPCECPLCDYSYISVRALLNHLYWHAGYKLYQCRFCTFFSIYFASMVRHSSIHTGAEPYFCEFCHSAFASTTGLQRHGRLHMGKEACQGQQQLDFVREGRRAPRALTKYTKSVRPVLGLEVGGVERSKACDLPSQPRLHQCAECVYATSQSSNLQLHVRIHTGEKPYSCSLCQRRFRTSSHLKRHGLQNQPPVQTYTCEECGYSTACNGNLKLHLRIHMGEKPFRCGQCATAFRTSSHLKWHLLTY</sequence>
<dbReference type="SUPFAM" id="SSF57667">
    <property type="entry name" value="beta-beta-alpha zinc fingers"/>
    <property type="match status" value="4"/>
</dbReference>
<evidence type="ECO:0000256" key="1">
    <source>
        <dbReference type="ARBA" id="ARBA00004123"/>
    </source>
</evidence>
<dbReference type="OrthoDB" id="5383296at2759"/>
<keyword evidence="2" id="KW-1017">Isopeptide bond</keyword>
<keyword evidence="6" id="KW-0862">Zinc</keyword>
<feature type="domain" description="C2H2-type" evidence="10">
    <location>
        <begin position="235"/>
        <end position="257"/>
    </location>
</feature>
<proteinExistence type="predicted"/>
<dbReference type="PANTHER" id="PTHR24394:SF44">
    <property type="entry name" value="ZINC FINGER PROTEIN 271-LIKE"/>
    <property type="match status" value="1"/>
</dbReference>
<dbReference type="FunFam" id="3.30.160.60:FF:000690">
    <property type="entry name" value="Zinc finger protein 354C"/>
    <property type="match status" value="1"/>
</dbReference>
<dbReference type="FunFam" id="3.30.160.60:FF:000624">
    <property type="entry name" value="zinc finger protein 697"/>
    <property type="match status" value="1"/>
</dbReference>
<feature type="domain" description="C2H2-type" evidence="10">
    <location>
        <begin position="70"/>
        <end position="97"/>
    </location>
</feature>
<dbReference type="InterPro" id="IPR036236">
    <property type="entry name" value="Znf_C2H2_sf"/>
</dbReference>
<feature type="domain" description="C2H2-type" evidence="10">
    <location>
        <begin position="42"/>
        <end position="69"/>
    </location>
</feature>
<dbReference type="FunFam" id="3.30.160.60:FF:000417">
    <property type="entry name" value="Zinc finger protein"/>
    <property type="match status" value="1"/>
</dbReference>
<feature type="domain" description="C2H2-type" evidence="10">
    <location>
        <begin position="178"/>
        <end position="196"/>
    </location>
</feature>
<dbReference type="FunFam" id="3.30.160.60:FF:000446">
    <property type="entry name" value="Zinc finger protein"/>
    <property type="match status" value="1"/>
</dbReference>
<evidence type="ECO:0000259" key="10">
    <source>
        <dbReference type="PROSITE" id="PS50157"/>
    </source>
</evidence>
<dbReference type="GO" id="GO:0005634">
    <property type="term" value="C:nucleus"/>
    <property type="evidence" value="ECO:0007669"/>
    <property type="project" value="UniProtKB-SubCell"/>
</dbReference>
<dbReference type="PROSITE" id="PS00028">
    <property type="entry name" value="ZINC_FINGER_C2H2_1"/>
    <property type="match status" value="2"/>
</dbReference>
<reference evidence="11 12" key="1">
    <citation type="submission" date="2019-09" db="EMBL/GenBank/DDBJ databases">
        <title>Bird 10,000 Genomes (B10K) Project - Family phase.</title>
        <authorList>
            <person name="Zhang G."/>
        </authorList>
    </citation>
    <scope>NUCLEOTIDE SEQUENCE [LARGE SCALE GENOMIC DNA]</scope>
    <source>
        <strain evidence="11">B10K-DU-012-80</strain>
    </source>
</reference>
<protein>
    <submittedName>
        <fullName evidence="11">ZN345 protein</fullName>
    </submittedName>
</protein>
<keyword evidence="12" id="KW-1185">Reference proteome</keyword>
<dbReference type="EMBL" id="VYZL01005330">
    <property type="protein sequence ID" value="NWR66184.1"/>
    <property type="molecule type" value="Genomic_DNA"/>
</dbReference>
<keyword evidence="5 9" id="KW-0863">Zinc-finger</keyword>
<dbReference type="PROSITE" id="PS50157">
    <property type="entry name" value="ZINC_FINGER_C2H2_2"/>
    <property type="match status" value="6"/>
</dbReference>
<name>A0A7K4Z4W0_BUCAB</name>
<comment type="subcellular location">
    <subcellularLocation>
        <location evidence="1">Nucleus</location>
    </subcellularLocation>
</comment>
<dbReference type="AlphaFoldDB" id="A0A7K4Z4W0"/>
<dbReference type="GO" id="GO:0000981">
    <property type="term" value="F:DNA-binding transcription factor activity, RNA polymerase II-specific"/>
    <property type="evidence" value="ECO:0007669"/>
    <property type="project" value="TreeGrafter"/>
</dbReference>
<keyword evidence="8" id="KW-0539">Nucleus</keyword>
<evidence type="ECO:0000256" key="6">
    <source>
        <dbReference type="ARBA" id="ARBA00022833"/>
    </source>
</evidence>
<dbReference type="InterPro" id="IPR056438">
    <property type="entry name" value="Znf-C2H2_CTCF"/>
</dbReference>
<dbReference type="Pfam" id="PF23611">
    <property type="entry name" value="zf-C2H2_16"/>
    <property type="match status" value="1"/>
</dbReference>
<dbReference type="SMART" id="SM00355">
    <property type="entry name" value="ZnF_C2H2"/>
    <property type="match status" value="7"/>
</dbReference>
<evidence type="ECO:0000256" key="5">
    <source>
        <dbReference type="ARBA" id="ARBA00022771"/>
    </source>
</evidence>
<evidence type="ECO:0000256" key="3">
    <source>
        <dbReference type="ARBA" id="ARBA00022723"/>
    </source>
</evidence>
<evidence type="ECO:0000256" key="9">
    <source>
        <dbReference type="PROSITE-ProRule" id="PRU00042"/>
    </source>
</evidence>
<keyword evidence="4" id="KW-0677">Repeat</keyword>
<feature type="non-terminal residue" evidence="11">
    <location>
        <position position="257"/>
    </location>
</feature>
<evidence type="ECO:0000313" key="11">
    <source>
        <dbReference type="EMBL" id="NWR66184.1"/>
    </source>
</evidence>
<evidence type="ECO:0000256" key="8">
    <source>
        <dbReference type="ARBA" id="ARBA00023242"/>
    </source>
</evidence>
<feature type="non-terminal residue" evidence="11">
    <location>
        <position position="1"/>
    </location>
</feature>
<dbReference type="InterPro" id="IPR013087">
    <property type="entry name" value="Znf_C2H2_type"/>
</dbReference>
<dbReference type="Gene3D" id="3.30.160.60">
    <property type="entry name" value="Classic Zinc Finger"/>
    <property type="match status" value="6"/>
</dbReference>
<dbReference type="GO" id="GO:0008270">
    <property type="term" value="F:zinc ion binding"/>
    <property type="evidence" value="ECO:0007669"/>
    <property type="project" value="UniProtKB-KW"/>
</dbReference>
<organism evidence="11 12">
    <name type="scientific">Bucorvus abyssinicus</name>
    <name type="common">Northern ground-hornbill</name>
    <name type="synonym">Abyssinian ground-hornbill</name>
    <dbReference type="NCBI Taxonomy" id="153643"/>
    <lineage>
        <taxon>Eukaryota</taxon>
        <taxon>Metazoa</taxon>
        <taxon>Chordata</taxon>
        <taxon>Craniata</taxon>
        <taxon>Vertebrata</taxon>
        <taxon>Euteleostomi</taxon>
        <taxon>Archelosauria</taxon>
        <taxon>Archosauria</taxon>
        <taxon>Dinosauria</taxon>
        <taxon>Saurischia</taxon>
        <taxon>Theropoda</taxon>
        <taxon>Coelurosauria</taxon>
        <taxon>Aves</taxon>
        <taxon>Neognathae</taxon>
        <taxon>Neoaves</taxon>
        <taxon>Telluraves</taxon>
        <taxon>Coraciimorphae</taxon>
        <taxon>Bucerotiformes</taxon>
        <taxon>Bucorvidae</taxon>
        <taxon>Bucorvus</taxon>
    </lineage>
</organism>
<feature type="domain" description="C2H2-type" evidence="10">
    <location>
        <begin position="207"/>
        <end position="234"/>
    </location>
</feature>
<dbReference type="GO" id="GO:0003677">
    <property type="term" value="F:DNA binding"/>
    <property type="evidence" value="ECO:0007669"/>
    <property type="project" value="UniProtKB-KW"/>
</dbReference>
<evidence type="ECO:0000256" key="4">
    <source>
        <dbReference type="ARBA" id="ARBA00022737"/>
    </source>
</evidence>
<evidence type="ECO:0000256" key="7">
    <source>
        <dbReference type="ARBA" id="ARBA00022843"/>
    </source>
</evidence>
<dbReference type="Proteomes" id="UP000551127">
    <property type="component" value="Unassembled WGS sequence"/>
</dbReference>
<evidence type="ECO:0000313" key="12">
    <source>
        <dbReference type="Proteomes" id="UP000551127"/>
    </source>
</evidence>
<comment type="caution">
    <text evidence="11">The sequence shown here is derived from an EMBL/GenBank/DDBJ whole genome shotgun (WGS) entry which is preliminary data.</text>
</comment>
<keyword evidence="7" id="KW-0832">Ubl conjugation</keyword>
<keyword evidence="3" id="KW-0479">Metal-binding</keyword>
<gene>
    <name evidence="11" type="primary">Znf345</name>
    <name evidence="11" type="ORF">BUCABY_R11846</name>
</gene>
<feature type="domain" description="C2H2-type" evidence="10">
    <location>
        <begin position="150"/>
        <end position="177"/>
    </location>
</feature>
<dbReference type="PANTHER" id="PTHR24394">
    <property type="entry name" value="ZINC FINGER PROTEIN"/>
    <property type="match status" value="1"/>
</dbReference>
<evidence type="ECO:0000256" key="2">
    <source>
        <dbReference type="ARBA" id="ARBA00022499"/>
    </source>
</evidence>